<gene>
    <name evidence="2" type="ORF">KSP40_PGU017713</name>
</gene>
<name>A0ABR2LLV4_9ASPA</name>
<evidence type="ECO:0000313" key="2">
    <source>
        <dbReference type="EMBL" id="KAK8945276.1"/>
    </source>
</evidence>
<comment type="caution">
    <text evidence="2">The sequence shown here is derived from an EMBL/GenBank/DDBJ whole genome shotgun (WGS) entry which is preliminary data.</text>
</comment>
<protein>
    <recommendedName>
        <fullName evidence="4">RRM domain-containing protein</fullName>
    </recommendedName>
</protein>
<feature type="region of interest" description="Disordered" evidence="1">
    <location>
        <begin position="274"/>
        <end position="295"/>
    </location>
</feature>
<evidence type="ECO:0000313" key="3">
    <source>
        <dbReference type="Proteomes" id="UP001412067"/>
    </source>
</evidence>
<sequence length="295" mass="32894">MSAYNSSVTVTQENTMSSTVESIDSYNNVPVDMRDYYYFAILLSNLPHTTTADLLRSLFQDLPGFLHASVDITTSDNQTTTGELIFTDEVSMHDAAIVITGQIIDGIPIATEELRLFDIKPEYYQHTHINNNNSSNSDDNYYDELYPPTTTRWSDLPRTEIPGFRLRIPAVPAGLTPQEEWNYVFTMIRSPLTSLKVDAIRPPTPASTEATLDSILVFVVLNQNSSEQSRARSARSQLDLKRRVVVDQDALIRRPELLCSCKPPLPTPTIHLKHTEAQTSEPGVPGALGAPEARL</sequence>
<evidence type="ECO:0008006" key="4">
    <source>
        <dbReference type="Google" id="ProtNLM"/>
    </source>
</evidence>
<keyword evidence="3" id="KW-1185">Reference proteome</keyword>
<dbReference type="InterPro" id="IPR035979">
    <property type="entry name" value="RBD_domain_sf"/>
</dbReference>
<dbReference type="EMBL" id="JBBWWR010000017">
    <property type="protein sequence ID" value="KAK8945276.1"/>
    <property type="molecule type" value="Genomic_DNA"/>
</dbReference>
<organism evidence="2 3">
    <name type="scientific">Platanthera guangdongensis</name>
    <dbReference type="NCBI Taxonomy" id="2320717"/>
    <lineage>
        <taxon>Eukaryota</taxon>
        <taxon>Viridiplantae</taxon>
        <taxon>Streptophyta</taxon>
        <taxon>Embryophyta</taxon>
        <taxon>Tracheophyta</taxon>
        <taxon>Spermatophyta</taxon>
        <taxon>Magnoliopsida</taxon>
        <taxon>Liliopsida</taxon>
        <taxon>Asparagales</taxon>
        <taxon>Orchidaceae</taxon>
        <taxon>Orchidoideae</taxon>
        <taxon>Orchideae</taxon>
        <taxon>Orchidinae</taxon>
        <taxon>Platanthera</taxon>
    </lineage>
</organism>
<proteinExistence type="predicted"/>
<reference evidence="2 3" key="1">
    <citation type="journal article" date="2022" name="Nat. Plants">
        <title>Genomes of leafy and leafless Platanthera orchids illuminate the evolution of mycoheterotrophy.</title>
        <authorList>
            <person name="Li M.H."/>
            <person name="Liu K.W."/>
            <person name="Li Z."/>
            <person name="Lu H.C."/>
            <person name="Ye Q.L."/>
            <person name="Zhang D."/>
            <person name="Wang J.Y."/>
            <person name="Li Y.F."/>
            <person name="Zhong Z.M."/>
            <person name="Liu X."/>
            <person name="Yu X."/>
            <person name="Liu D.K."/>
            <person name="Tu X.D."/>
            <person name="Liu B."/>
            <person name="Hao Y."/>
            <person name="Liao X.Y."/>
            <person name="Jiang Y.T."/>
            <person name="Sun W.H."/>
            <person name="Chen J."/>
            <person name="Chen Y.Q."/>
            <person name="Ai Y."/>
            <person name="Zhai J.W."/>
            <person name="Wu S.S."/>
            <person name="Zhou Z."/>
            <person name="Hsiao Y.Y."/>
            <person name="Wu W.L."/>
            <person name="Chen Y.Y."/>
            <person name="Lin Y.F."/>
            <person name="Hsu J.L."/>
            <person name="Li C.Y."/>
            <person name="Wang Z.W."/>
            <person name="Zhao X."/>
            <person name="Zhong W.Y."/>
            <person name="Ma X.K."/>
            <person name="Ma L."/>
            <person name="Huang J."/>
            <person name="Chen G.Z."/>
            <person name="Huang M.Z."/>
            <person name="Huang L."/>
            <person name="Peng D.H."/>
            <person name="Luo Y.B."/>
            <person name="Zou S.Q."/>
            <person name="Chen S.P."/>
            <person name="Lan S."/>
            <person name="Tsai W.C."/>
            <person name="Van de Peer Y."/>
            <person name="Liu Z.J."/>
        </authorList>
    </citation>
    <scope>NUCLEOTIDE SEQUENCE [LARGE SCALE GENOMIC DNA]</scope>
    <source>
        <strain evidence="2">Lor288</strain>
    </source>
</reference>
<evidence type="ECO:0000256" key="1">
    <source>
        <dbReference type="SAM" id="MobiDB-lite"/>
    </source>
</evidence>
<accession>A0ABR2LLV4</accession>
<dbReference type="Proteomes" id="UP001412067">
    <property type="component" value="Unassembled WGS sequence"/>
</dbReference>
<dbReference type="SUPFAM" id="SSF54928">
    <property type="entry name" value="RNA-binding domain, RBD"/>
    <property type="match status" value="1"/>
</dbReference>